<evidence type="ECO:0000256" key="2">
    <source>
        <dbReference type="SAM" id="Phobius"/>
    </source>
</evidence>
<evidence type="ECO:0000256" key="1">
    <source>
        <dbReference type="SAM" id="MobiDB-lite"/>
    </source>
</evidence>
<sequence>MSAGIRTLLRRVALIVTVAFALTAPADARRFRIPIFVGGHGSSGASGTREVIDRVKDLPDTPAFQKDGEYLDVGFKYSQTLSSGRVESEDRGGGTYVLYHGDSYVALDSRMRSLLVSELGYDPIAGHDRFAPAGVTQLPGARSRAPLSAEAREARRDAARAAASWDGSNASSNIPGDPTAGQTRKSGSSAIGALFLAFMVIAGLVVLGIRRHVRGAAKVIAPLFAPGRDDPDTVAAGHGNFEARVAQRLVELQTDAAAPPPEARAAARVRSFGRKAA</sequence>
<keyword evidence="4" id="KW-1185">Reference proteome</keyword>
<dbReference type="OrthoDB" id="7554413at2"/>
<keyword evidence="2" id="KW-0472">Membrane</keyword>
<keyword evidence="2" id="KW-0812">Transmembrane</keyword>
<feature type="region of interest" description="Disordered" evidence="1">
    <location>
        <begin position="255"/>
        <end position="277"/>
    </location>
</feature>
<dbReference type="Proteomes" id="UP000198824">
    <property type="component" value="Unassembled WGS sequence"/>
</dbReference>
<feature type="transmembrane region" description="Helical" evidence="2">
    <location>
        <begin position="190"/>
        <end position="209"/>
    </location>
</feature>
<reference evidence="3 4" key="1">
    <citation type="submission" date="2016-10" db="EMBL/GenBank/DDBJ databases">
        <authorList>
            <person name="de Groot N.N."/>
        </authorList>
    </citation>
    <scope>NUCLEOTIDE SEQUENCE [LARGE SCALE GENOMIC DNA]</scope>
    <source>
        <strain evidence="3 4">S5-249</strain>
    </source>
</reference>
<feature type="compositionally biased region" description="Polar residues" evidence="1">
    <location>
        <begin position="166"/>
        <end position="184"/>
    </location>
</feature>
<keyword evidence="2" id="KW-1133">Transmembrane helix</keyword>
<evidence type="ECO:0000313" key="3">
    <source>
        <dbReference type="EMBL" id="SFR96024.1"/>
    </source>
</evidence>
<accession>A0A1I6KXU3</accession>
<dbReference type="RefSeq" id="WP_131819227.1">
    <property type="nucleotide sequence ID" value="NZ_FOZG01000002.1"/>
</dbReference>
<evidence type="ECO:0000313" key="4">
    <source>
        <dbReference type="Proteomes" id="UP000198824"/>
    </source>
</evidence>
<dbReference type="STRING" id="1166337.SAMN05192580_1906"/>
<proteinExistence type="predicted"/>
<feature type="region of interest" description="Disordered" evidence="1">
    <location>
        <begin position="158"/>
        <end position="184"/>
    </location>
</feature>
<organism evidence="3 4">
    <name type="scientific">Sphingomonas jatrophae</name>
    <dbReference type="NCBI Taxonomy" id="1166337"/>
    <lineage>
        <taxon>Bacteria</taxon>
        <taxon>Pseudomonadati</taxon>
        <taxon>Pseudomonadota</taxon>
        <taxon>Alphaproteobacteria</taxon>
        <taxon>Sphingomonadales</taxon>
        <taxon>Sphingomonadaceae</taxon>
        <taxon>Sphingomonas</taxon>
    </lineage>
</organism>
<dbReference type="AlphaFoldDB" id="A0A1I6KXU3"/>
<protein>
    <submittedName>
        <fullName evidence="3">Uncharacterized protein</fullName>
    </submittedName>
</protein>
<gene>
    <name evidence="3" type="ORF">SAMN05192580_1906</name>
</gene>
<name>A0A1I6KXU3_9SPHN</name>
<dbReference type="EMBL" id="FOZG01000002">
    <property type="protein sequence ID" value="SFR96024.1"/>
    <property type="molecule type" value="Genomic_DNA"/>
</dbReference>